<keyword evidence="6" id="KW-0067">ATP-binding</keyword>
<dbReference type="InterPro" id="IPR000719">
    <property type="entry name" value="Prot_kinase_dom"/>
</dbReference>
<name>A0A317X7G4_9EURO</name>
<keyword evidence="11" id="KW-1185">Reference proteome</keyword>
<evidence type="ECO:0000256" key="4">
    <source>
        <dbReference type="ARBA" id="ARBA00022741"/>
    </source>
</evidence>
<dbReference type="Proteomes" id="UP000246702">
    <property type="component" value="Unassembled WGS sequence"/>
</dbReference>
<accession>A0A317X7G4</accession>
<evidence type="ECO:0000313" key="11">
    <source>
        <dbReference type="Proteomes" id="UP000246702"/>
    </source>
</evidence>
<dbReference type="Pfam" id="PF07714">
    <property type="entry name" value="PK_Tyr_Ser-Thr"/>
    <property type="match status" value="1"/>
</dbReference>
<sequence length="235" mass="26152">MAGIPFPPGITNNDIKGFGSSALAALDPTTNLIIKFPFVTTESTKCDHEREIYERLERSSHPRPPSILNFHGTTPHGILLEYAPHRTLRHYLRDLDTPAPISMILRWADQAAEGLQFLHENGICHGDVDCSKFFVTEDLNVKVGGFTRSTEATSDGLKKDIVDFGSAVYYMVTGYMPYQGLGGEEREEMFRKHEFPDLMDVELKAVIFPCWAGSYEGFGGVVGDVRGYGRFLGVV</sequence>
<evidence type="ECO:0000256" key="7">
    <source>
        <dbReference type="ARBA" id="ARBA00047899"/>
    </source>
</evidence>
<keyword evidence="2" id="KW-0723">Serine/threonine-protein kinase</keyword>
<dbReference type="InterPro" id="IPR001245">
    <property type="entry name" value="Ser-Thr/Tyr_kinase_cat_dom"/>
</dbReference>
<proteinExistence type="predicted"/>
<evidence type="ECO:0000259" key="9">
    <source>
        <dbReference type="PROSITE" id="PS50011"/>
    </source>
</evidence>
<keyword evidence="4" id="KW-0547">Nucleotide-binding</keyword>
<dbReference type="AlphaFoldDB" id="A0A317X7G4"/>
<evidence type="ECO:0000256" key="8">
    <source>
        <dbReference type="ARBA" id="ARBA00048679"/>
    </source>
</evidence>
<keyword evidence="3" id="KW-0808">Transferase</keyword>
<dbReference type="EMBL" id="MSFK01000004">
    <property type="protein sequence ID" value="PWY94543.1"/>
    <property type="molecule type" value="Genomic_DNA"/>
</dbReference>
<dbReference type="InterPro" id="IPR011009">
    <property type="entry name" value="Kinase-like_dom_sf"/>
</dbReference>
<dbReference type="PANTHER" id="PTHR24361:SF433">
    <property type="entry name" value="PROTEIN KINASE DOMAIN-CONTAINING PROTEIN"/>
    <property type="match status" value="1"/>
</dbReference>
<dbReference type="InterPro" id="IPR053235">
    <property type="entry name" value="Ser_Thr_kinase"/>
</dbReference>
<dbReference type="OrthoDB" id="1668230at2759"/>
<organism evidence="10 11">
    <name type="scientific">Aspergillus sclerotioniger CBS 115572</name>
    <dbReference type="NCBI Taxonomy" id="1450535"/>
    <lineage>
        <taxon>Eukaryota</taxon>
        <taxon>Fungi</taxon>
        <taxon>Dikarya</taxon>
        <taxon>Ascomycota</taxon>
        <taxon>Pezizomycotina</taxon>
        <taxon>Eurotiomycetes</taxon>
        <taxon>Eurotiomycetidae</taxon>
        <taxon>Eurotiales</taxon>
        <taxon>Aspergillaceae</taxon>
        <taxon>Aspergillus</taxon>
        <taxon>Aspergillus subgen. Circumdati</taxon>
    </lineage>
</organism>
<comment type="catalytic activity">
    <reaction evidence="7">
        <text>L-threonyl-[protein] + ATP = O-phospho-L-threonyl-[protein] + ADP + H(+)</text>
        <dbReference type="Rhea" id="RHEA:46608"/>
        <dbReference type="Rhea" id="RHEA-COMP:11060"/>
        <dbReference type="Rhea" id="RHEA-COMP:11605"/>
        <dbReference type="ChEBI" id="CHEBI:15378"/>
        <dbReference type="ChEBI" id="CHEBI:30013"/>
        <dbReference type="ChEBI" id="CHEBI:30616"/>
        <dbReference type="ChEBI" id="CHEBI:61977"/>
        <dbReference type="ChEBI" id="CHEBI:456216"/>
        <dbReference type="EC" id="2.7.11.1"/>
    </reaction>
</comment>
<gene>
    <name evidence="10" type="ORF">BO94DRAFT_509105</name>
</gene>
<dbReference type="PANTHER" id="PTHR24361">
    <property type="entry name" value="MITOGEN-ACTIVATED KINASE KINASE KINASE"/>
    <property type="match status" value="1"/>
</dbReference>
<evidence type="ECO:0000256" key="3">
    <source>
        <dbReference type="ARBA" id="ARBA00022679"/>
    </source>
</evidence>
<evidence type="ECO:0000313" key="10">
    <source>
        <dbReference type="EMBL" id="PWY94543.1"/>
    </source>
</evidence>
<dbReference type="Gene3D" id="1.10.510.10">
    <property type="entry name" value="Transferase(Phosphotransferase) domain 1"/>
    <property type="match status" value="1"/>
</dbReference>
<dbReference type="STRING" id="1450535.A0A317X7G4"/>
<dbReference type="GO" id="GO:0005737">
    <property type="term" value="C:cytoplasm"/>
    <property type="evidence" value="ECO:0007669"/>
    <property type="project" value="TreeGrafter"/>
</dbReference>
<evidence type="ECO:0000256" key="5">
    <source>
        <dbReference type="ARBA" id="ARBA00022777"/>
    </source>
</evidence>
<comment type="catalytic activity">
    <reaction evidence="8">
        <text>L-seryl-[protein] + ATP = O-phospho-L-seryl-[protein] + ADP + H(+)</text>
        <dbReference type="Rhea" id="RHEA:17989"/>
        <dbReference type="Rhea" id="RHEA-COMP:9863"/>
        <dbReference type="Rhea" id="RHEA-COMP:11604"/>
        <dbReference type="ChEBI" id="CHEBI:15378"/>
        <dbReference type="ChEBI" id="CHEBI:29999"/>
        <dbReference type="ChEBI" id="CHEBI:30616"/>
        <dbReference type="ChEBI" id="CHEBI:83421"/>
        <dbReference type="ChEBI" id="CHEBI:456216"/>
        <dbReference type="EC" id="2.7.11.1"/>
    </reaction>
</comment>
<dbReference type="PROSITE" id="PS50011">
    <property type="entry name" value="PROTEIN_KINASE_DOM"/>
    <property type="match status" value="1"/>
</dbReference>
<comment type="caution">
    <text evidence="10">The sequence shown here is derived from an EMBL/GenBank/DDBJ whole genome shotgun (WGS) entry which is preliminary data.</text>
</comment>
<dbReference type="SUPFAM" id="SSF56112">
    <property type="entry name" value="Protein kinase-like (PK-like)"/>
    <property type="match status" value="1"/>
</dbReference>
<evidence type="ECO:0000256" key="1">
    <source>
        <dbReference type="ARBA" id="ARBA00012513"/>
    </source>
</evidence>
<dbReference type="GO" id="GO:0004674">
    <property type="term" value="F:protein serine/threonine kinase activity"/>
    <property type="evidence" value="ECO:0007669"/>
    <property type="project" value="UniProtKB-KW"/>
</dbReference>
<dbReference type="RefSeq" id="XP_025471304.1">
    <property type="nucleotide sequence ID" value="XM_025609690.1"/>
</dbReference>
<evidence type="ECO:0000256" key="6">
    <source>
        <dbReference type="ARBA" id="ARBA00022840"/>
    </source>
</evidence>
<evidence type="ECO:0000256" key="2">
    <source>
        <dbReference type="ARBA" id="ARBA00022527"/>
    </source>
</evidence>
<dbReference type="GO" id="GO:0005524">
    <property type="term" value="F:ATP binding"/>
    <property type="evidence" value="ECO:0007669"/>
    <property type="project" value="UniProtKB-KW"/>
</dbReference>
<keyword evidence="5 10" id="KW-0418">Kinase</keyword>
<dbReference type="EC" id="2.7.11.1" evidence="1"/>
<protein>
    <recommendedName>
        <fullName evidence="1">non-specific serine/threonine protein kinase</fullName>
        <ecNumber evidence="1">2.7.11.1</ecNumber>
    </recommendedName>
</protein>
<feature type="domain" description="Protein kinase" evidence="9">
    <location>
        <begin position="10"/>
        <end position="235"/>
    </location>
</feature>
<dbReference type="GeneID" id="37111833"/>
<reference evidence="10 11" key="1">
    <citation type="submission" date="2016-12" db="EMBL/GenBank/DDBJ databases">
        <title>The genomes of Aspergillus section Nigri reveals drivers in fungal speciation.</title>
        <authorList>
            <consortium name="DOE Joint Genome Institute"/>
            <person name="Vesth T.C."/>
            <person name="Nybo J."/>
            <person name="Theobald S."/>
            <person name="Brandl J."/>
            <person name="Frisvad J.C."/>
            <person name="Nielsen K.F."/>
            <person name="Lyhne E.K."/>
            <person name="Kogle M.E."/>
            <person name="Kuo A."/>
            <person name="Riley R."/>
            <person name="Clum A."/>
            <person name="Nolan M."/>
            <person name="Lipzen A."/>
            <person name="Salamov A."/>
            <person name="Henrissat B."/>
            <person name="Wiebenga A."/>
            <person name="De Vries R.P."/>
            <person name="Grigoriev I.V."/>
            <person name="Mortensen U.H."/>
            <person name="Andersen M.R."/>
            <person name="Baker S.E."/>
        </authorList>
    </citation>
    <scope>NUCLEOTIDE SEQUENCE [LARGE SCALE GENOMIC DNA]</scope>
    <source>
        <strain evidence="10 11">CBS 115572</strain>
    </source>
</reference>